<dbReference type="PANTHER" id="PTHR30417">
    <property type="entry name" value="N-ACETYLMURAMOYL-L-ALANINE AMIDASE AMID"/>
    <property type="match status" value="1"/>
</dbReference>
<comment type="catalytic activity">
    <reaction evidence="1">
        <text>Hydrolyzes the link between N-acetylmuramoyl residues and L-amino acid residues in certain cell-wall glycopeptides.</text>
        <dbReference type="EC" id="3.5.1.28"/>
    </reaction>
</comment>
<keyword evidence="7" id="KW-1185">Reference proteome</keyword>
<dbReference type="RefSeq" id="WP_066461533.1">
    <property type="nucleotide sequence ID" value="NZ_MATO01000006.1"/>
</dbReference>
<evidence type="ECO:0000256" key="3">
    <source>
        <dbReference type="ARBA" id="ARBA00022801"/>
    </source>
</evidence>
<dbReference type="SMART" id="SM00644">
    <property type="entry name" value="Ami_2"/>
    <property type="match status" value="1"/>
</dbReference>
<evidence type="ECO:0000259" key="5">
    <source>
        <dbReference type="SMART" id="SM00644"/>
    </source>
</evidence>
<evidence type="ECO:0000313" key="6">
    <source>
        <dbReference type="EMBL" id="OCS93662.1"/>
    </source>
</evidence>
<accession>A0A1C0Z2R1</accession>
<dbReference type="InterPro" id="IPR036505">
    <property type="entry name" value="Amidase/PGRP_sf"/>
</dbReference>
<reference evidence="6 7" key="1">
    <citation type="submission" date="2016-07" db="EMBL/GenBank/DDBJ databases">
        <title>Caryophanon latum genome sequencing.</title>
        <authorList>
            <person name="Verma A."/>
            <person name="Pal Y."/>
            <person name="Krishnamurthi S."/>
        </authorList>
    </citation>
    <scope>NUCLEOTIDE SEQUENCE [LARGE SCALE GENOMIC DNA]</scope>
    <source>
        <strain evidence="6 7">DSM 14151</strain>
    </source>
</reference>
<dbReference type="InterPro" id="IPR002502">
    <property type="entry name" value="Amidase_domain"/>
</dbReference>
<dbReference type="GO" id="GO:0071555">
    <property type="term" value="P:cell wall organization"/>
    <property type="evidence" value="ECO:0007669"/>
    <property type="project" value="UniProtKB-KW"/>
</dbReference>
<dbReference type="Pfam" id="PF01510">
    <property type="entry name" value="Amidase_2"/>
    <property type="match status" value="1"/>
</dbReference>
<protein>
    <recommendedName>
        <fullName evidence="2">N-acetylmuramoyl-L-alanine amidase</fullName>
        <ecNumber evidence="2">3.5.1.28</ecNumber>
    </recommendedName>
</protein>
<dbReference type="EMBL" id="MATO01000006">
    <property type="protein sequence ID" value="OCS93662.1"/>
    <property type="molecule type" value="Genomic_DNA"/>
</dbReference>
<gene>
    <name evidence="6" type="ORF">A6K76_04835</name>
</gene>
<evidence type="ECO:0000313" key="7">
    <source>
        <dbReference type="Proteomes" id="UP000093482"/>
    </source>
</evidence>
<name>A0A1C0Z2R1_9BACL</name>
<dbReference type="SUPFAM" id="SSF55846">
    <property type="entry name" value="N-acetylmuramoyl-L-alanine amidase-like"/>
    <property type="match status" value="1"/>
</dbReference>
<dbReference type="GO" id="GO:0009254">
    <property type="term" value="P:peptidoglycan turnover"/>
    <property type="evidence" value="ECO:0007669"/>
    <property type="project" value="TreeGrafter"/>
</dbReference>
<evidence type="ECO:0000256" key="4">
    <source>
        <dbReference type="ARBA" id="ARBA00023316"/>
    </source>
</evidence>
<keyword evidence="3" id="KW-0378">Hydrolase</keyword>
<evidence type="ECO:0000256" key="2">
    <source>
        <dbReference type="ARBA" id="ARBA00011901"/>
    </source>
</evidence>
<dbReference type="CDD" id="cd06583">
    <property type="entry name" value="PGRP"/>
    <property type="match status" value="1"/>
</dbReference>
<feature type="domain" description="N-acetylmuramoyl-L-alanine amidase" evidence="5">
    <location>
        <begin position="54"/>
        <end position="187"/>
    </location>
</feature>
<comment type="caution">
    <text evidence="6">The sequence shown here is derived from an EMBL/GenBank/DDBJ whole genome shotgun (WGS) entry which is preliminary data.</text>
</comment>
<dbReference type="InterPro" id="IPR051206">
    <property type="entry name" value="NAMLAA_amidase_2"/>
</dbReference>
<organism evidence="6 7">
    <name type="scientific">Caryophanon latum</name>
    <dbReference type="NCBI Taxonomy" id="33977"/>
    <lineage>
        <taxon>Bacteria</taxon>
        <taxon>Bacillati</taxon>
        <taxon>Bacillota</taxon>
        <taxon>Bacilli</taxon>
        <taxon>Bacillales</taxon>
        <taxon>Caryophanaceae</taxon>
        <taxon>Caryophanon</taxon>
    </lineage>
</organism>
<dbReference type="Gene3D" id="3.40.80.10">
    <property type="entry name" value="Peptidoglycan recognition protein-like"/>
    <property type="match status" value="1"/>
</dbReference>
<dbReference type="PANTHER" id="PTHR30417:SF1">
    <property type="entry name" value="N-ACETYLMURAMOYL-L-ALANINE AMIDASE AMID"/>
    <property type="match status" value="1"/>
</dbReference>
<dbReference type="GO" id="GO:0008745">
    <property type="term" value="F:N-acetylmuramoyl-L-alanine amidase activity"/>
    <property type="evidence" value="ECO:0007669"/>
    <property type="project" value="UniProtKB-EC"/>
</dbReference>
<keyword evidence="4" id="KW-0961">Cell wall biogenesis/degradation</keyword>
<dbReference type="EC" id="3.5.1.28" evidence="2"/>
<dbReference type="Proteomes" id="UP000093482">
    <property type="component" value="Unassembled WGS sequence"/>
</dbReference>
<dbReference type="GO" id="GO:0009253">
    <property type="term" value="P:peptidoglycan catabolic process"/>
    <property type="evidence" value="ECO:0007669"/>
    <property type="project" value="InterPro"/>
</dbReference>
<dbReference type="OrthoDB" id="9794294at2"/>
<sequence length="202" mass="22871">MQRIRAIRRGLTLLLLLTAIFFVGKLLFGNEQIEQLKDEQPPRWVEKQYITAGYPSRPGRELQAVNDIVIHYVGNASSTAQQNRDYFDTPTTKVSAHFIIGLQGEIIQALPLHEMSVATNWRNRDTISIEVTHPDASGQFTEASYDALVRLTAWLLHVTDLPADNVIRHYDVTGKLCPLYYVENEDAWLALKEDIADAHASI</sequence>
<proteinExistence type="predicted"/>
<dbReference type="AlphaFoldDB" id="A0A1C0Z2R1"/>
<evidence type="ECO:0000256" key="1">
    <source>
        <dbReference type="ARBA" id="ARBA00001561"/>
    </source>
</evidence>